<organism evidence="2 3">
    <name type="scientific">Caulobacter zeae</name>
    <dbReference type="NCBI Taxonomy" id="2055137"/>
    <lineage>
        <taxon>Bacteria</taxon>
        <taxon>Pseudomonadati</taxon>
        <taxon>Pseudomonadota</taxon>
        <taxon>Alphaproteobacteria</taxon>
        <taxon>Caulobacterales</taxon>
        <taxon>Caulobacteraceae</taxon>
        <taxon>Caulobacter</taxon>
    </lineage>
</organism>
<sequence length="116" mass="12293">MSHVRLLRIGYSPRLILSSLSAHGLAAHSRHCFASNSGHSTVGVFDRSRPVAEVGAVRKPSLLERGRGPSRSDGRVSGYTLSRRAGASPATAPRPSRGFAYPLTLPRLAARAPPSP</sequence>
<feature type="compositionally biased region" description="Basic and acidic residues" evidence="1">
    <location>
        <begin position="61"/>
        <end position="74"/>
    </location>
</feature>
<accession>A0A2N5DBH2</accession>
<evidence type="ECO:0000256" key="1">
    <source>
        <dbReference type="SAM" id="MobiDB-lite"/>
    </source>
</evidence>
<proteinExistence type="predicted"/>
<reference evidence="2 3" key="1">
    <citation type="submission" date="2017-12" db="EMBL/GenBank/DDBJ databases">
        <title>The genome sequence of Caulobacter sp. 410.</title>
        <authorList>
            <person name="Gao J."/>
            <person name="Mao X."/>
            <person name="Sun J."/>
        </authorList>
    </citation>
    <scope>NUCLEOTIDE SEQUENCE [LARGE SCALE GENOMIC DNA]</scope>
    <source>
        <strain evidence="2 3">410</strain>
    </source>
</reference>
<name>A0A2N5DBH2_9CAUL</name>
<evidence type="ECO:0000313" key="2">
    <source>
        <dbReference type="EMBL" id="PLR23409.1"/>
    </source>
</evidence>
<comment type="caution">
    <text evidence="2">The sequence shown here is derived from an EMBL/GenBank/DDBJ whole genome shotgun (WGS) entry which is preliminary data.</text>
</comment>
<dbReference type="Proteomes" id="UP000234479">
    <property type="component" value="Unassembled WGS sequence"/>
</dbReference>
<evidence type="ECO:0000313" key="3">
    <source>
        <dbReference type="Proteomes" id="UP000234479"/>
    </source>
</evidence>
<gene>
    <name evidence="2" type="ORF">SGCZBJ_15580</name>
</gene>
<protein>
    <submittedName>
        <fullName evidence="2">Uncharacterized protein</fullName>
    </submittedName>
</protein>
<dbReference type="AlphaFoldDB" id="A0A2N5DBH2"/>
<dbReference type="EMBL" id="PJRS01000031">
    <property type="protein sequence ID" value="PLR23409.1"/>
    <property type="molecule type" value="Genomic_DNA"/>
</dbReference>
<feature type="region of interest" description="Disordered" evidence="1">
    <location>
        <begin position="58"/>
        <end position="116"/>
    </location>
</feature>
<keyword evidence="3" id="KW-1185">Reference proteome</keyword>
<feature type="compositionally biased region" description="Low complexity" evidence="1">
    <location>
        <begin position="102"/>
        <end position="116"/>
    </location>
</feature>